<name>A0AAD3XIQ5_NEPGR</name>
<dbReference type="Proteomes" id="UP001279734">
    <property type="component" value="Unassembled WGS sequence"/>
</dbReference>
<accession>A0AAD3XIQ5</accession>
<keyword evidence="2" id="KW-1185">Reference proteome</keyword>
<reference evidence="1" key="1">
    <citation type="submission" date="2023-05" db="EMBL/GenBank/DDBJ databases">
        <title>Nepenthes gracilis genome sequencing.</title>
        <authorList>
            <person name="Fukushima K."/>
        </authorList>
    </citation>
    <scope>NUCLEOTIDE SEQUENCE</scope>
    <source>
        <strain evidence="1">SING2019-196</strain>
    </source>
</reference>
<dbReference type="AlphaFoldDB" id="A0AAD3XIQ5"/>
<gene>
    <name evidence="1" type="ORF">Nepgr_007883</name>
</gene>
<dbReference type="EMBL" id="BSYO01000006">
    <property type="protein sequence ID" value="GMH06043.1"/>
    <property type="molecule type" value="Genomic_DNA"/>
</dbReference>
<organism evidence="1 2">
    <name type="scientific">Nepenthes gracilis</name>
    <name type="common">Slender pitcher plant</name>
    <dbReference type="NCBI Taxonomy" id="150966"/>
    <lineage>
        <taxon>Eukaryota</taxon>
        <taxon>Viridiplantae</taxon>
        <taxon>Streptophyta</taxon>
        <taxon>Embryophyta</taxon>
        <taxon>Tracheophyta</taxon>
        <taxon>Spermatophyta</taxon>
        <taxon>Magnoliopsida</taxon>
        <taxon>eudicotyledons</taxon>
        <taxon>Gunneridae</taxon>
        <taxon>Pentapetalae</taxon>
        <taxon>Caryophyllales</taxon>
        <taxon>Nepenthaceae</taxon>
        <taxon>Nepenthes</taxon>
    </lineage>
</organism>
<protein>
    <submittedName>
        <fullName evidence="1">Uncharacterized protein</fullName>
    </submittedName>
</protein>
<evidence type="ECO:0000313" key="2">
    <source>
        <dbReference type="Proteomes" id="UP001279734"/>
    </source>
</evidence>
<comment type="caution">
    <text evidence="1">The sequence shown here is derived from an EMBL/GenBank/DDBJ whole genome shotgun (WGS) entry which is preliminary data.</text>
</comment>
<sequence>MKSYINVSAAIGQSLQTHESISYVLHGLDSSYDAMVTSIMTHLYISSREDLYGQILNFELHLVQHISASEATLGCVNMETVNDTSKSNGSTHQPSQHRISQGTRQYLMEEAVAVVGKAKVTLLPPIHNQSILNHVINFKCY</sequence>
<proteinExistence type="predicted"/>
<evidence type="ECO:0000313" key="1">
    <source>
        <dbReference type="EMBL" id="GMH06043.1"/>
    </source>
</evidence>